<evidence type="ECO:0000256" key="4">
    <source>
        <dbReference type="ARBA" id="ARBA00022989"/>
    </source>
</evidence>
<evidence type="ECO:0000256" key="5">
    <source>
        <dbReference type="ARBA" id="ARBA00023136"/>
    </source>
</evidence>
<dbReference type="InParanoid" id="V5FMV7"/>
<dbReference type="InterPro" id="IPR050360">
    <property type="entry name" value="MFS_Sugar_Transporters"/>
</dbReference>
<feature type="transmembrane region" description="Helical" evidence="6">
    <location>
        <begin position="94"/>
        <end position="116"/>
    </location>
</feature>
<dbReference type="PROSITE" id="PS00216">
    <property type="entry name" value="SUGAR_TRANSPORT_1"/>
    <property type="match status" value="1"/>
</dbReference>
<evidence type="ECO:0000313" key="8">
    <source>
        <dbReference type="EMBL" id="GAD99334.1"/>
    </source>
</evidence>
<comment type="subcellular location">
    <subcellularLocation>
        <location evidence="1">Membrane</location>
        <topology evidence="1">Multi-pass membrane protein</topology>
    </subcellularLocation>
</comment>
<dbReference type="GO" id="GO:0005351">
    <property type="term" value="F:carbohydrate:proton symporter activity"/>
    <property type="evidence" value="ECO:0007669"/>
    <property type="project" value="TreeGrafter"/>
</dbReference>
<keyword evidence="3 6" id="KW-0812">Transmembrane</keyword>
<feature type="transmembrane region" description="Helical" evidence="6">
    <location>
        <begin position="483"/>
        <end position="504"/>
    </location>
</feature>
<name>V5FMV7_BYSSN</name>
<feature type="domain" description="Major facilitator superfamily (MFS) profile" evidence="7">
    <location>
        <begin position="53"/>
        <end position="508"/>
    </location>
</feature>
<proteinExistence type="inferred from homology"/>
<dbReference type="Pfam" id="PF00083">
    <property type="entry name" value="Sugar_tr"/>
    <property type="match status" value="1"/>
</dbReference>
<keyword evidence="4 6" id="KW-1133">Transmembrane helix</keyword>
<evidence type="ECO:0000313" key="9">
    <source>
        <dbReference type="Proteomes" id="UP000018001"/>
    </source>
</evidence>
<dbReference type="Gene3D" id="1.20.1250.20">
    <property type="entry name" value="MFS general substrate transporter like domains"/>
    <property type="match status" value="1"/>
</dbReference>
<evidence type="ECO:0000256" key="1">
    <source>
        <dbReference type="ARBA" id="ARBA00004141"/>
    </source>
</evidence>
<dbReference type="HOGENOM" id="CLU_001265_30_12_1"/>
<dbReference type="PANTHER" id="PTHR48022">
    <property type="entry name" value="PLASTIDIC GLUCOSE TRANSPORTER 4"/>
    <property type="match status" value="1"/>
</dbReference>
<dbReference type="InterPro" id="IPR005828">
    <property type="entry name" value="MFS_sugar_transport-like"/>
</dbReference>
<protein>
    <recommendedName>
        <fullName evidence="7">Major facilitator superfamily (MFS) profile domain-containing protein</fullName>
    </recommendedName>
</protein>
<reference evidence="9" key="1">
    <citation type="journal article" date="2014" name="Genome Announc.">
        <title>Draft genome sequence of the formaldehyde-resistant fungus Byssochlamys spectabilis No. 5 (anamorph Paecilomyces variotii No. 5) (NBRC109023).</title>
        <authorList>
            <person name="Oka T."/>
            <person name="Ekino K."/>
            <person name="Fukuda K."/>
            <person name="Nomura Y."/>
        </authorList>
    </citation>
    <scope>NUCLEOTIDE SEQUENCE [LARGE SCALE GENOMIC DNA]</scope>
    <source>
        <strain evidence="9">No. 5 / NBRC 109023</strain>
    </source>
</reference>
<dbReference type="Proteomes" id="UP000018001">
    <property type="component" value="Unassembled WGS sequence"/>
</dbReference>
<evidence type="ECO:0000256" key="2">
    <source>
        <dbReference type="ARBA" id="ARBA00010992"/>
    </source>
</evidence>
<accession>V5FMV7</accession>
<dbReference type="AlphaFoldDB" id="V5FMV7"/>
<organism evidence="8 9">
    <name type="scientific">Byssochlamys spectabilis (strain No. 5 / NBRC 109023)</name>
    <name type="common">Paecilomyces variotii</name>
    <dbReference type="NCBI Taxonomy" id="1356009"/>
    <lineage>
        <taxon>Eukaryota</taxon>
        <taxon>Fungi</taxon>
        <taxon>Dikarya</taxon>
        <taxon>Ascomycota</taxon>
        <taxon>Pezizomycotina</taxon>
        <taxon>Eurotiomycetes</taxon>
        <taxon>Eurotiomycetidae</taxon>
        <taxon>Eurotiales</taxon>
        <taxon>Thermoascaceae</taxon>
        <taxon>Paecilomyces</taxon>
    </lineage>
</organism>
<feature type="transmembrane region" description="Helical" evidence="6">
    <location>
        <begin position="218"/>
        <end position="238"/>
    </location>
</feature>
<comment type="caution">
    <text evidence="8">The sequence shown here is derived from an EMBL/GenBank/DDBJ whole genome shotgun (WGS) entry which is preliminary data.</text>
</comment>
<evidence type="ECO:0000256" key="6">
    <source>
        <dbReference type="SAM" id="Phobius"/>
    </source>
</evidence>
<keyword evidence="5 6" id="KW-0472">Membrane</keyword>
<evidence type="ECO:0000259" key="7">
    <source>
        <dbReference type="PROSITE" id="PS50850"/>
    </source>
</evidence>
<evidence type="ECO:0000256" key="3">
    <source>
        <dbReference type="ARBA" id="ARBA00022692"/>
    </source>
</evidence>
<dbReference type="GO" id="GO:0016020">
    <property type="term" value="C:membrane"/>
    <property type="evidence" value="ECO:0007669"/>
    <property type="project" value="UniProtKB-SubCell"/>
</dbReference>
<feature type="transmembrane region" description="Helical" evidence="6">
    <location>
        <begin position="128"/>
        <end position="144"/>
    </location>
</feature>
<dbReference type="EMBL" id="BAUL01000292">
    <property type="protein sequence ID" value="GAD99334.1"/>
    <property type="molecule type" value="Genomic_DNA"/>
</dbReference>
<feature type="transmembrane region" description="Helical" evidence="6">
    <location>
        <begin position="418"/>
        <end position="441"/>
    </location>
</feature>
<keyword evidence="9" id="KW-1185">Reference proteome</keyword>
<dbReference type="PROSITE" id="PS50850">
    <property type="entry name" value="MFS"/>
    <property type="match status" value="1"/>
</dbReference>
<dbReference type="InterPro" id="IPR020846">
    <property type="entry name" value="MFS_dom"/>
</dbReference>
<gene>
    <name evidence="8" type="ORF">PVAR5_8049</name>
</gene>
<dbReference type="eggNOG" id="KOG0254">
    <property type="taxonomic scope" value="Eukaryota"/>
</dbReference>
<feature type="transmembrane region" description="Helical" evidence="6">
    <location>
        <begin position="184"/>
        <end position="206"/>
    </location>
</feature>
<dbReference type="InterPro" id="IPR005829">
    <property type="entry name" value="Sugar_transporter_CS"/>
</dbReference>
<feature type="transmembrane region" description="Helical" evidence="6">
    <location>
        <begin position="383"/>
        <end position="403"/>
    </location>
</feature>
<feature type="transmembrane region" description="Helical" evidence="6">
    <location>
        <begin position="150"/>
        <end position="172"/>
    </location>
</feature>
<dbReference type="PANTHER" id="PTHR48022:SF59">
    <property type="entry name" value="MAJOR FACILITATOR SUPERFAMILY (MFS) PROFILE DOMAIN-CONTAINING PROTEIN"/>
    <property type="match status" value="1"/>
</dbReference>
<comment type="similarity">
    <text evidence="2">Belongs to the major facilitator superfamily. Sugar transporter (TC 2.A.1.1) family.</text>
</comment>
<sequence>MGFKGILGRSTLANYARRIKSAPREVIISPSLIISSMMYASSAIPLSKSTSNPTAYSSVIDDLLAWDQGSASTVASLPGFQQHFGISSGSNAEAIRNIVSLVYVGDAAGAALSFFFNDRIGRLWSFRLYTAVWIIGQLIAIFSPGTAGLYAARIVSGLGIGALSVTGSMSVVEIAPAEIRGLLTSWYSVSMALALMAANLCVYGVQLHIATSRLQFQVVYFAPCVFMSLWIVASFFLCESPRWLLLSDKHDEALETLLRLRCLPAHHPRVQQEVQSIKESLRSEAQSCDINDHSPSKIVSNAKEMFLVPSNLRRVQQVLILYMFPQVSGGNSMTNYFVPVLEIIGLAGDSTRHLFLSGMYAMSKFFFCLIASFFFIDALGRRNSLFTGIIIQMISDIYLGAYIKVQQDDGTSRAASKAALAAIFVHAFGFSIGLLTLPYVFGGELWPNRIRSFGSAMSQTFHWLFHYAMTFGTPSLLAETDNWGAFIFFAAWCFIALLYVYLLVPEVSGYTVEEIDRIFNMPWRVTNRRKPQDSSPVLEGQDVDRVPSHIVETSISATKQTKELQIK</sequence>
<dbReference type="InterPro" id="IPR036259">
    <property type="entry name" value="MFS_trans_sf"/>
</dbReference>
<dbReference type="SUPFAM" id="SSF103473">
    <property type="entry name" value="MFS general substrate transporter"/>
    <property type="match status" value="1"/>
</dbReference>
<dbReference type="OrthoDB" id="5296287at2759"/>
<feature type="transmembrane region" description="Helical" evidence="6">
    <location>
        <begin position="358"/>
        <end position="376"/>
    </location>
</feature>